<gene>
    <name evidence="4" type="ORF">RFI_04962</name>
</gene>
<feature type="coiled-coil region" evidence="1">
    <location>
        <begin position="242"/>
        <end position="331"/>
    </location>
</feature>
<name>X6P3K3_RETFI</name>
<protein>
    <recommendedName>
        <fullName evidence="6">SAM domain-containing protein</fullName>
    </recommendedName>
</protein>
<keyword evidence="5" id="KW-1185">Reference proteome</keyword>
<keyword evidence="1" id="KW-0175">Coiled coil</keyword>
<feature type="region of interest" description="Disordered" evidence="2">
    <location>
        <begin position="123"/>
        <end position="152"/>
    </location>
</feature>
<dbReference type="Proteomes" id="UP000023152">
    <property type="component" value="Unassembled WGS sequence"/>
</dbReference>
<comment type="caution">
    <text evidence="4">The sequence shown here is derived from an EMBL/GenBank/DDBJ whole genome shotgun (WGS) entry which is preliminary data.</text>
</comment>
<evidence type="ECO:0000256" key="3">
    <source>
        <dbReference type="SAM" id="Phobius"/>
    </source>
</evidence>
<evidence type="ECO:0000313" key="4">
    <source>
        <dbReference type="EMBL" id="ETO32152.1"/>
    </source>
</evidence>
<feature type="compositionally biased region" description="Basic and acidic residues" evidence="2">
    <location>
        <begin position="139"/>
        <end position="152"/>
    </location>
</feature>
<keyword evidence="3" id="KW-0812">Transmembrane</keyword>
<keyword evidence="3" id="KW-1133">Transmembrane helix</keyword>
<keyword evidence="3" id="KW-0472">Membrane</keyword>
<dbReference type="OrthoDB" id="1919336at2759"/>
<reference evidence="4 5" key="1">
    <citation type="journal article" date="2013" name="Curr. Biol.">
        <title>The Genome of the Foraminiferan Reticulomyxa filosa.</title>
        <authorList>
            <person name="Glockner G."/>
            <person name="Hulsmann N."/>
            <person name="Schleicher M."/>
            <person name="Noegel A.A."/>
            <person name="Eichinger L."/>
            <person name="Gallinger C."/>
            <person name="Pawlowski J."/>
            <person name="Sierra R."/>
            <person name="Euteneuer U."/>
            <person name="Pillet L."/>
            <person name="Moustafa A."/>
            <person name="Platzer M."/>
            <person name="Groth M."/>
            <person name="Szafranski K."/>
            <person name="Schliwa M."/>
        </authorList>
    </citation>
    <scope>NUCLEOTIDE SEQUENCE [LARGE SCALE GENOMIC DNA]</scope>
</reference>
<organism evidence="4 5">
    <name type="scientific">Reticulomyxa filosa</name>
    <dbReference type="NCBI Taxonomy" id="46433"/>
    <lineage>
        <taxon>Eukaryota</taxon>
        <taxon>Sar</taxon>
        <taxon>Rhizaria</taxon>
        <taxon>Retaria</taxon>
        <taxon>Foraminifera</taxon>
        <taxon>Monothalamids</taxon>
        <taxon>Reticulomyxidae</taxon>
        <taxon>Reticulomyxa</taxon>
    </lineage>
</organism>
<dbReference type="AlphaFoldDB" id="X6P3K3"/>
<evidence type="ECO:0000313" key="5">
    <source>
        <dbReference type="Proteomes" id="UP000023152"/>
    </source>
</evidence>
<dbReference type="EMBL" id="ASPP01004444">
    <property type="protein sequence ID" value="ETO32152.1"/>
    <property type="molecule type" value="Genomic_DNA"/>
</dbReference>
<feature type="transmembrane region" description="Helical" evidence="3">
    <location>
        <begin position="458"/>
        <end position="486"/>
    </location>
</feature>
<evidence type="ECO:0000256" key="2">
    <source>
        <dbReference type="SAM" id="MobiDB-lite"/>
    </source>
</evidence>
<evidence type="ECO:0008006" key="6">
    <source>
        <dbReference type="Google" id="ProtNLM"/>
    </source>
</evidence>
<sequence length="497" mass="57757">MTDLMRCSFVFDNFVDLYRAFSIVKKMANENTSIKGGILRAKDRFNPKEVAFGYRDLLVNLNCPGTGLVCEVQFHHEIFYKYKKDSHYVYKRARLFEMGDRNMAYDYVTEHIKPKIGKNEQYVPRNFDKDQGSDEEGGEEGKTTTKGDEGPKETCEELLKKWLPDKSKKSPDGIIQIDVDGTLTSYLQLLVYTYIVIKQDGFDTVESWEDLTEEDLKGMGFKTGHLRVFLKQKTEYFEGKKKKGEQERLALLDKELQSKEDAKKQEHLRQERELNQKLELEKLKVEQEKLKQEKDKREKEEEYRRLQADRQQQLELEKLRLETERVKAQASNSGDDEKQSKSEAVVKGSDIHFYGEHNDSRQLLVRDEIKCSLAVESINVSCQWKDQGWGNQKSRLYLCIFDSNRKEKKEYDLFNIAPHNWTKVSQTFSATSDIVKNISAGDILQFHRYVGGGGGHEVLLLVFFFLTALAEEMCFYVYGIACALSINRCSLQSLLRL</sequence>
<evidence type="ECO:0000256" key="1">
    <source>
        <dbReference type="SAM" id="Coils"/>
    </source>
</evidence>
<proteinExistence type="predicted"/>
<accession>X6P3K3</accession>